<protein>
    <submittedName>
        <fullName evidence="1">Uncharacterized protein</fullName>
    </submittedName>
</protein>
<proteinExistence type="predicted"/>
<gene>
    <name evidence="1" type="ORF">POVCU2_0074230</name>
</gene>
<accession>A0A1A8WJY1</accession>
<name>A0A1A8WJY1_PLAOA</name>
<dbReference type="EMBL" id="FLQU01001288">
    <property type="protein sequence ID" value="SBS92440.1"/>
    <property type="molecule type" value="Genomic_DNA"/>
</dbReference>
<evidence type="ECO:0000313" key="2">
    <source>
        <dbReference type="Proteomes" id="UP000078560"/>
    </source>
</evidence>
<sequence>LLRSENRRPLLLDVLTQTCLRDFHFEDFLAEKRADRNDKSLFERGIYEKEAGFASSNCCRSRDVEELLKVQEYVKRDVISTENGIDEDKNFLGHPAIRVNYAIRAAAGRLGLSSSSTVSHKRKGEMHIASWGLYMGPSFTTDVIMSQIRWKSIGRRGCCPN</sequence>
<feature type="non-terminal residue" evidence="1">
    <location>
        <position position="1"/>
    </location>
</feature>
<reference evidence="2" key="1">
    <citation type="submission" date="2016-05" db="EMBL/GenBank/DDBJ databases">
        <authorList>
            <person name="Naeem Raeece"/>
        </authorList>
    </citation>
    <scope>NUCLEOTIDE SEQUENCE [LARGE SCALE GENOMIC DNA]</scope>
</reference>
<dbReference type="AlphaFoldDB" id="A0A1A8WJY1"/>
<evidence type="ECO:0000313" key="1">
    <source>
        <dbReference type="EMBL" id="SBS92440.1"/>
    </source>
</evidence>
<dbReference type="Proteomes" id="UP000078560">
    <property type="component" value="Unassembled WGS sequence"/>
</dbReference>
<organism evidence="1 2">
    <name type="scientific">Plasmodium ovale curtisi</name>
    <dbReference type="NCBI Taxonomy" id="864141"/>
    <lineage>
        <taxon>Eukaryota</taxon>
        <taxon>Sar</taxon>
        <taxon>Alveolata</taxon>
        <taxon>Apicomplexa</taxon>
        <taxon>Aconoidasida</taxon>
        <taxon>Haemosporida</taxon>
        <taxon>Plasmodiidae</taxon>
        <taxon>Plasmodium</taxon>
        <taxon>Plasmodium (Plasmodium)</taxon>
    </lineage>
</organism>